<reference evidence="2" key="1">
    <citation type="journal article" date="2023" name="Hortic. Res.">
        <title>A chromosome-level phased genome enabling allele-level studies in sweet orange: a case study on citrus Huanglongbing tolerance.</title>
        <authorList>
            <person name="Wu B."/>
            <person name="Yu Q."/>
            <person name="Deng Z."/>
            <person name="Duan Y."/>
            <person name="Luo F."/>
            <person name="Gmitter F. Jr."/>
        </authorList>
    </citation>
    <scope>NUCLEOTIDE SEQUENCE [LARGE SCALE GENOMIC DNA]</scope>
    <source>
        <strain evidence="2">cv. Valencia</strain>
    </source>
</reference>
<name>A0ACB8L319_CITSI</name>
<accession>A0ACB8L319</accession>
<dbReference type="Proteomes" id="UP000829398">
    <property type="component" value="Chromosome 4"/>
</dbReference>
<organism evidence="1 2">
    <name type="scientific">Citrus sinensis</name>
    <name type="common">Sweet orange</name>
    <name type="synonym">Citrus aurantium var. sinensis</name>
    <dbReference type="NCBI Taxonomy" id="2711"/>
    <lineage>
        <taxon>Eukaryota</taxon>
        <taxon>Viridiplantae</taxon>
        <taxon>Streptophyta</taxon>
        <taxon>Embryophyta</taxon>
        <taxon>Tracheophyta</taxon>
        <taxon>Spermatophyta</taxon>
        <taxon>Magnoliopsida</taxon>
        <taxon>eudicotyledons</taxon>
        <taxon>Gunneridae</taxon>
        <taxon>Pentapetalae</taxon>
        <taxon>rosids</taxon>
        <taxon>malvids</taxon>
        <taxon>Sapindales</taxon>
        <taxon>Rutaceae</taxon>
        <taxon>Aurantioideae</taxon>
        <taxon>Citrus</taxon>
    </lineage>
</organism>
<sequence>MTESSIQIDVLSKLHALDRIRRKLTETQKHLFRKQRFRYFLDLQPLTFQATLVHSVLLRMIENGPELRTTNELWFSIDEETTIRFSEGDFAKMTGLEVGNPERFDCKLKTDSTNSILDRLEGLDMKTFDVIIESIDFTEEDDTVAVKIALVYVLERVLMGNLGRTKIAKERLRLVDNLDEFNKYPWGTVSYKKTIESLQKAGRTKQCRYSLCGFPYAFQIWLYEISPFIAKTYAEKIVGSENIPCMFKWAAKTPRSYAELKKAFDEKGLIPDVILLEHQKIENVNVAHHDASTSTAHQSENDDRISTSDLIGGRPSKRRLCDIKSPCVNLLNPTGSTTTLEEPSNNVEDQLPDEHLQIEAVAPHDANSNKVHLGGDQPKDNVDAYVRNREEVKLTLVVNKSANKVIFAEAGKDFVDILFNILCLPISTIIRFGRNASTFGCIENLYKSLEHFDEAYLVQNQKRDILLKPNVLHILNVLSLKAPEASCDKLMREEFEKCEASAGEEGTVKNLFTYMVTDDLSVTPLSMTSGIVSMLLDNLSVLEKRLVELSNDEVLELLENAMNSRTALTSVFLK</sequence>
<gene>
    <name evidence="1" type="ORF">KPL71_011421</name>
</gene>
<evidence type="ECO:0000313" key="2">
    <source>
        <dbReference type="Proteomes" id="UP000829398"/>
    </source>
</evidence>
<evidence type="ECO:0000313" key="1">
    <source>
        <dbReference type="EMBL" id="KAH9767834.1"/>
    </source>
</evidence>
<proteinExistence type="predicted"/>
<protein>
    <submittedName>
        <fullName evidence="1">Uncharacterized protein</fullName>
    </submittedName>
</protein>
<dbReference type="EMBL" id="CM039173">
    <property type="protein sequence ID" value="KAH9767834.1"/>
    <property type="molecule type" value="Genomic_DNA"/>
</dbReference>
<keyword evidence="2" id="KW-1185">Reference proteome</keyword>
<comment type="caution">
    <text evidence="1">The sequence shown here is derived from an EMBL/GenBank/DDBJ whole genome shotgun (WGS) entry which is preliminary data.</text>
</comment>